<accession>A0A5U6SFL7</accession>
<protein>
    <submittedName>
        <fullName evidence="3">Uncharacterized protein</fullName>
    </submittedName>
</protein>
<evidence type="ECO:0000313" key="1">
    <source>
        <dbReference type="EMBL" id="EAM5673233.1"/>
    </source>
</evidence>
<name>A0A5U6SFL7_SALER</name>
<reference evidence="3" key="2">
    <citation type="submission" date="2018-07" db="EMBL/GenBank/DDBJ databases">
        <authorList>
            <consortium name="GenomeTrakr network: Whole genome sequencing for foodborne pathogen traceback"/>
        </authorList>
    </citation>
    <scope>NUCLEOTIDE SEQUENCE</scope>
    <source>
        <strain evidence="3">CFSAN056582</strain>
    </source>
</reference>
<dbReference type="EMBL" id="AAGGNA010000001">
    <property type="protein sequence ID" value="EBN6765635.1"/>
    <property type="molecule type" value="Genomic_DNA"/>
</dbReference>
<dbReference type="EMBL" id="AAKRRC010000002">
    <property type="protein sequence ID" value="ECU9842170.1"/>
    <property type="molecule type" value="Genomic_DNA"/>
</dbReference>
<proteinExistence type="predicted"/>
<evidence type="ECO:0000313" key="3">
    <source>
        <dbReference type="EMBL" id="EBR0842275.1"/>
    </source>
</evidence>
<evidence type="ECO:0000313" key="4">
    <source>
        <dbReference type="EMBL" id="ECU9842170.1"/>
    </source>
</evidence>
<reference evidence="4" key="1">
    <citation type="submission" date="2018-07" db="EMBL/GenBank/DDBJ databases">
        <authorList>
            <consortium name="PulseNet: The National Subtyping Network for Foodborne Disease Surveillance"/>
            <person name="Tarr C.L."/>
            <person name="Trees E."/>
            <person name="Katz L.S."/>
            <person name="Carleton-Romer H.A."/>
            <person name="Stroika S."/>
            <person name="Kucerova Z."/>
            <person name="Roache K.F."/>
            <person name="Sabol A.L."/>
            <person name="Besser J."/>
            <person name="Gerner-Smidt P."/>
        </authorList>
    </citation>
    <scope>NUCLEOTIDE SEQUENCE</scope>
    <source>
        <strain evidence="2">2015K-0870</strain>
        <strain evidence="4">PNUSAS029868</strain>
        <strain evidence="1">PNUSAS064238</strain>
    </source>
</reference>
<dbReference type="AlphaFoldDB" id="A0A5U6SFL7"/>
<dbReference type="EMBL" id="AAGRCI010000001">
    <property type="protein sequence ID" value="EBR0842275.1"/>
    <property type="molecule type" value="Genomic_DNA"/>
</dbReference>
<dbReference type="EMBL" id="AACVIL010000002">
    <property type="protein sequence ID" value="EAM5673233.1"/>
    <property type="molecule type" value="Genomic_DNA"/>
</dbReference>
<dbReference type="RefSeq" id="WP_080167863.1">
    <property type="nucleotide sequence ID" value="NZ_BGKX01000009.1"/>
</dbReference>
<evidence type="ECO:0000313" key="2">
    <source>
        <dbReference type="EMBL" id="EBN6765635.1"/>
    </source>
</evidence>
<sequence>MSIVTDLDYYNLESVYDEQISPLMKQIIAICKEYEMPMVASFAYENSEEKGRGCCTTTLTFEGRYIKEFADATSVIRGNPLFSAFTTMSGVKGQ</sequence>
<organism evidence="3">
    <name type="scientific">Salmonella enterica</name>
    <name type="common">Salmonella choleraesuis</name>
    <dbReference type="NCBI Taxonomy" id="28901"/>
    <lineage>
        <taxon>Bacteria</taxon>
        <taxon>Pseudomonadati</taxon>
        <taxon>Pseudomonadota</taxon>
        <taxon>Gammaproteobacteria</taxon>
        <taxon>Enterobacterales</taxon>
        <taxon>Enterobacteriaceae</taxon>
        <taxon>Salmonella</taxon>
    </lineage>
</organism>
<comment type="caution">
    <text evidence="3">The sequence shown here is derived from an EMBL/GenBank/DDBJ whole genome shotgun (WGS) entry which is preliminary data.</text>
</comment>
<gene>
    <name evidence="3" type="ORF">BRO79_02085</name>
    <name evidence="4" type="ORF">CXT11_09880</name>
    <name evidence="2" type="ORF">DYT37_00570</name>
    <name evidence="1" type="ORF">EOH22_03725</name>
</gene>